<name>A0AAN9Q6H6_CLITE</name>
<dbReference type="GO" id="GO:0003860">
    <property type="term" value="F:3-hydroxyisobutyryl-CoA hydrolase activity"/>
    <property type="evidence" value="ECO:0007669"/>
    <property type="project" value="UniProtKB-UniRule"/>
</dbReference>
<dbReference type="Proteomes" id="UP001359559">
    <property type="component" value="Unassembled WGS sequence"/>
</dbReference>
<dbReference type="EMBL" id="JAYKXN010000001">
    <property type="protein sequence ID" value="KAK7320013.1"/>
    <property type="molecule type" value="Genomic_DNA"/>
</dbReference>
<comment type="subcellular location">
    <subcellularLocation>
        <location evidence="1">Mitochondrion</location>
    </subcellularLocation>
</comment>
<dbReference type="InterPro" id="IPR045004">
    <property type="entry name" value="ECH_dom"/>
</dbReference>
<evidence type="ECO:0000256" key="2">
    <source>
        <dbReference type="ARBA" id="ARBA00005254"/>
    </source>
</evidence>
<dbReference type="CDD" id="cd06558">
    <property type="entry name" value="crotonase-like"/>
    <property type="match status" value="1"/>
</dbReference>
<comment type="pathway">
    <text evidence="6">Amino-acid degradation; L-valine degradation.</text>
</comment>
<dbReference type="PANTHER" id="PTHR43176">
    <property type="entry name" value="3-HYDROXYISOBUTYRYL-COA HYDROLASE-RELATED"/>
    <property type="match status" value="1"/>
</dbReference>
<organism evidence="8 9">
    <name type="scientific">Clitoria ternatea</name>
    <name type="common">Butterfly pea</name>
    <dbReference type="NCBI Taxonomy" id="43366"/>
    <lineage>
        <taxon>Eukaryota</taxon>
        <taxon>Viridiplantae</taxon>
        <taxon>Streptophyta</taxon>
        <taxon>Embryophyta</taxon>
        <taxon>Tracheophyta</taxon>
        <taxon>Spermatophyta</taxon>
        <taxon>Magnoliopsida</taxon>
        <taxon>eudicotyledons</taxon>
        <taxon>Gunneridae</taxon>
        <taxon>Pentapetalae</taxon>
        <taxon>rosids</taxon>
        <taxon>fabids</taxon>
        <taxon>Fabales</taxon>
        <taxon>Fabaceae</taxon>
        <taxon>Papilionoideae</taxon>
        <taxon>50 kb inversion clade</taxon>
        <taxon>NPAAA clade</taxon>
        <taxon>indigoferoid/millettioid clade</taxon>
        <taxon>Phaseoleae</taxon>
        <taxon>Clitoria</taxon>
    </lineage>
</organism>
<evidence type="ECO:0000259" key="7">
    <source>
        <dbReference type="Pfam" id="PF16113"/>
    </source>
</evidence>
<evidence type="ECO:0000256" key="1">
    <source>
        <dbReference type="ARBA" id="ARBA00004173"/>
    </source>
</evidence>
<keyword evidence="5" id="KW-0496">Mitochondrion</keyword>
<dbReference type="Pfam" id="PF16113">
    <property type="entry name" value="ECH_2"/>
    <property type="match status" value="1"/>
</dbReference>
<reference evidence="8 9" key="1">
    <citation type="submission" date="2024-01" db="EMBL/GenBank/DDBJ databases">
        <title>The genomes of 5 underutilized Papilionoideae crops provide insights into root nodulation and disease resistance.</title>
        <authorList>
            <person name="Yuan L."/>
        </authorList>
    </citation>
    <scope>NUCLEOTIDE SEQUENCE [LARGE SCALE GENOMIC DNA]</scope>
    <source>
        <strain evidence="8">LY-2023</strain>
        <tissue evidence="8">Leaf</tissue>
    </source>
</reference>
<keyword evidence="4" id="KW-0809">Transit peptide</keyword>
<comment type="catalytic activity">
    <reaction evidence="6">
        <text>3-hydroxy-2-methylpropanoyl-CoA + H2O = 3-hydroxy-2-methylpropanoate + CoA + H(+)</text>
        <dbReference type="Rhea" id="RHEA:20888"/>
        <dbReference type="ChEBI" id="CHEBI:11805"/>
        <dbReference type="ChEBI" id="CHEBI:15377"/>
        <dbReference type="ChEBI" id="CHEBI:15378"/>
        <dbReference type="ChEBI" id="CHEBI:57287"/>
        <dbReference type="ChEBI" id="CHEBI:57340"/>
        <dbReference type="EC" id="3.1.2.4"/>
    </reaction>
</comment>
<evidence type="ECO:0000256" key="3">
    <source>
        <dbReference type="ARBA" id="ARBA00022801"/>
    </source>
</evidence>
<dbReference type="FunFam" id="3.90.226.10:FF:000062">
    <property type="entry name" value="3-hydroxyisobutyryl-CoA hydrolase-like protein 3 mitochondrial"/>
    <property type="match status" value="1"/>
</dbReference>
<dbReference type="SUPFAM" id="SSF52096">
    <property type="entry name" value="ClpP/crotonase"/>
    <property type="match status" value="1"/>
</dbReference>
<evidence type="ECO:0000313" key="9">
    <source>
        <dbReference type="Proteomes" id="UP001359559"/>
    </source>
</evidence>
<dbReference type="GO" id="GO:0006574">
    <property type="term" value="P:L-valine catabolic process"/>
    <property type="evidence" value="ECO:0007669"/>
    <property type="project" value="UniProtKB-UniRule"/>
</dbReference>
<keyword evidence="3 6" id="KW-0378">Hydrolase</keyword>
<dbReference type="GO" id="GO:0005829">
    <property type="term" value="C:cytosol"/>
    <property type="evidence" value="ECO:0007669"/>
    <property type="project" value="TreeGrafter"/>
</dbReference>
<dbReference type="EC" id="3.1.2.4" evidence="6"/>
<dbReference type="PANTHER" id="PTHR43176:SF5">
    <property type="entry name" value="3-HYDROXYISOBUTYRYL-COA HYDROLASE-LIKE PROTEIN 4, MITOCHONDRIAL"/>
    <property type="match status" value="1"/>
</dbReference>
<dbReference type="AlphaFoldDB" id="A0AAN9Q6H6"/>
<dbReference type="NCBIfam" id="NF004127">
    <property type="entry name" value="PRK05617.1"/>
    <property type="match status" value="1"/>
</dbReference>
<evidence type="ECO:0000256" key="6">
    <source>
        <dbReference type="RuleBase" id="RU369070"/>
    </source>
</evidence>
<proteinExistence type="inferred from homology"/>
<comment type="similarity">
    <text evidence="2 6">Belongs to the enoyl-CoA hydratase/isomerase family.</text>
</comment>
<dbReference type="GO" id="GO:0005739">
    <property type="term" value="C:mitochondrion"/>
    <property type="evidence" value="ECO:0007669"/>
    <property type="project" value="UniProtKB-SubCell"/>
</dbReference>
<keyword evidence="9" id="KW-1185">Reference proteome</keyword>
<protein>
    <recommendedName>
        <fullName evidence="6">3-hydroxyisobutyryl-CoA hydrolase</fullName>
        <shortName evidence="6">HIB-CoA hydrolase</shortName>
        <shortName evidence="6">HIBYL-CoA-H</shortName>
        <ecNumber evidence="6">3.1.2.4</ecNumber>
    </recommendedName>
    <alternativeName>
        <fullName evidence="6">3-hydroxyisobutyryl-coenzyme A hydrolase</fullName>
    </alternativeName>
</protein>
<sequence>MGVNGYGQDVHCYLSYNDSSFSRRMLVVGVRTHRFLSSLTSSRPKPSFSLRPFSNMADEFVKGNVHQNGVAVITLDRPKALNAMNLDMDVKYKSYLDQWESDPRVKCVLVDSSSPRAFCAGMDIKGVVAEIQKDKNTPLVPKVFTAEYSLICKISDYKKPYISFMDGITMGFGIGLSGHGRYRIITERTVLAMPENGIGLFPDVGFAYIAAQSPGEGSVGAYLGLTGKRISTPSDAIYVGLGTHYVPSGKLGSFKEALLATNFSQDPHQDIKVLLARYESNPESEAQLKVLLPQIISSFGGNKSITETIKELEEHQSSTDPNVVEWANEALQGLGKGAPFSLFLTQKHFSTVASALGENRSELSTLSGVMKTEYRIALRSSLRHDFAEGVRAVLVDKDQNPKWKPSELKEVDPSEVDAVFKPLGPEVRELSV</sequence>
<evidence type="ECO:0000313" key="8">
    <source>
        <dbReference type="EMBL" id="KAK7320013.1"/>
    </source>
</evidence>
<evidence type="ECO:0000256" key="5">
    <source>
        <dbReference type="ARBA" id="ARBA00023128"/>
    </source>
</evidence>
<evidence type="ECO:0000256" key="4">
    <source>
        <dbReference type="ARBA" id="ARBA00022946"/>
    </source>
</evidence>
<dbReference type="InterPro" id="IPR029045">
    <property type="entry name" value="ClpP/crotonase-like_dom_sf"/>
</dbReference>
<comment type="caution">
    <text evidence="8">The sequence shown here is derived from an EMBL/GenBank/DDBJ whole genome shotgun (WGS) entry which is preliminary data.</text>
</comment>
<dbReference type="Gene3D" id="3.90.226.10">
    <property type="entry name" value="2-enoyl-CoA Hydratase, Chain A, domain 1"/>
    <property type="match status" value="1"/>
</dbReference>
<dbReference type="InterPro" id="IPR032259">
    <property type="entry name" value="HIBYL-CoA-H"/>
</dbReference>
<comment type="function">
    <text evidence="6">Hydrolyzes 3-hydroxyisobutyryl-CoA (HIBYL-CoA), a saline catabolite. Has high activity toward isobutyryl-CoA. Could be an isobutyryl-CoA dehydrogenase that functions in valine catabolism.</text>
</comment>
<feature type="domain" description="Enoyl-CoA hydratase/isomerase" evidence="7">
    <location>
        <begin position="71"/>
        <end position="420"/>
    </location>
</feature>
<accession>A0AAN9Q6H6</accession>
<gene>
    <name evidence="8" type="ORF">RJT34_04742</name>
</gene>